<organism evidence="1 2">
    <name type="scientific">Cochliobolus sativus (strain ND90Pr / ATCC 201652)</name>
    <name type="common">Common root rot and spot blotch fungus</name>
    <name type="synonym">Bipolaris sorokiniana</name>
    <dbReference type="NCBI Taxonomy" id="665912"/>
    <lineage>
        <taxon>Eukaryota</taxon>
        <taxon>Fungi</taxon>
        <taxon>Dikarya</taxon>
        <taxon>Ascomycota</taxon>
        <taxon>Pezizomycotina</taxon>
        <taxon>Dothideomycetes</taxon>
        <taxon>Pleosporomycetidae</taxon>
        <taxon>Pleosporales</taxon>
        <taxon>Pleosporineae</taxon>
        <taxon>Pleosporaceae</taxon>
        <taxon>Bipolaris</taxon>
    </lineage>
</organism>
<accession>M2SLS1</accession>
<name>M2SLS1_COCSN</name>
<dbReference type="AlphaFoldDB" id="M2SLS1"/>
<dbReference type="RefSeq" id="XP_007701456.1">
    <property type="nucleotide sequence ID" value="XM_007703266.1"/>
</dbReference>
<sequence length="87" mass="9730">MIMTGALALHGSLTIFSFLLFLPCDCHFLHLPIYLVFSFCFGSRKLSPVCVQASPPITFLLYSHGASFFCSLLCRGTLLMLHDELRT</sequence>
<evidence type="ECO:0000313" key="1">
    <source>
        <dbReference type="EMBL" id="EMD63245.1"/>
    </source>
</evidence>
<reference evidence="2" key="2">
    <citation type="journal article" date="2013" name="PLoS Genet.">
        <title>Comparative genome structure, secondary metabolite, and effector coding capacity across Cochliobolus pathogens.</title>
        <authorList>
            <person name="Condon B.J."/>
            <person name="Leng Y."/>
            <person name="Wu D."/>
            <person name="Bushley K.E."/>
            <person name="Ohm R.A."/>
            <person name="Otillar R."/>
            <person name="Martin J."/>
            <person name="Schackwitz W."/>
            <person name="Grimwood J."/>
            <person name="MohdZainudin N."/>
            <person name="Xue C."/>
            <person name="Wang R."/>
            <person name="Manning V.A."/>
            <person name="Dhillon B."/>
            <person name="Tu Z.J."/>
            <person name="Steffenson B.J."/>
            <person name="Salamov A."/>
            <person name="Sun H."/>
            <person name="Lowry S."/>
            <person name="LaButti K."/>
            <person name="Han J."/>
            <person name="Copeland A."/>
            <person name="Lindquist E."/>
            <person name="Barry K."/>
            <person name="Schmutz J."/>
            <person name="Baker S.E."/>
            <person name="Ciuffetti L.M."/>
            <person name="Grigoriev I.V."/>
            <person name="Zhong S."/>
            <person name="Turgeon B.G."/>
        </authorList>
    </citation>
    <scope>NUCLEOTIDE SEQUENCE [LARGE SCALE GENOMIC DNA]</scope>
    <source>
        <strain evidence="2">ND90Pr / ATCC 201652</strain>
    </source>
</reference>
<dbReference type="KEGG" id="bsc:COCSADRAFT_339335"/>
<protein>
    <submittedName>
        <fullName evidence="1">Uncharacterized protein</fullName>
    </submittedName>
</protein>
<evidence type="ECO:0000313" key="2">
    <source>
        <dbReference type="Proteomes" id="UP000016934"/>
    </source>
</evidence>
<dbReference type="GeneID" id="19137374"/>
<keyword evidence="2" id="KW-1185">Reference proteome</keyword>
<dbReference type="Proteomes" id="UP000016934">
    <property type="component" value="Unassembled WGS sequence"/>
</dbReference>
<dbReference type="OrthoDB" id="3691097at2759"/>
<dbReference type="HOGENOM" id="CLU_2483216_0_0_1"/>
<reference evidence="1 2" key="1">
    <citation type="journal article" date="2012" name="PLoS Pathog.">
        <title>Diverse lifestyles and strategies of plant pathogenesis encoded in the genomes of eighteen Dothideomycetes fungi.</title>
        <authorList>
            <person name="Ohm R.A."/>
            <person name="Feau N."/>
            <person name="Henrissat B."/>
            <person name="Schoch C.L."/>
            <person name="Horwitz B.A."/>
            <person name="Barry K.W."/>
            <person name="Condon B.J."/>
            <person name="Copeland A.C."/>
            <person name="Dhillon B."/>
            <person name="Glaser F."/>
            <person name="Hesse C.N."/>
            <person name="Kosti I."/>
            <person name="LaButti K."/>
            <person name="Lindquist E.A."/>
            <person name="Lucas S."/>
            <person name="Salamov A.A."/>
            <person name="Bradshaw R.E."/>
            <person name="Ciuffetti L."/>
            <person name="Hamelin R.C."/>
            <person name="Kema G.H.J."/>
            <person name="Lawrence C."/>
            <person name="Scott J.A."/>
            <person name="Spatafora J.W."/>
            <person name="Turgeon B.G."/>
            <person name="de Wit P.J.G.M."/>
            <person name="Zhong S."/>
            <person name="Goodwin S.B."/>
            <person name="Grigoriev I.V."/>
        </authorList>
    </citation>
    <scope>NUCLEOTIDE SEQUENCE [LARGE SCALE GENOMIC DNA]</scope>
    <source>
        <strain evidence="2">ND90Pr / ATCC 201652</strain>
    </source>
</reference>
<dbReference type="OMA" id="PCDCHFL"/>
<dbReference type="EMBL" id="KB445645">
    <property type="protein sequence ID" value="EMD63245.1"/>
    <property type="molecule type" value="Genomic_DNA"/>
</dbReference>
<proteinExistence type="predicted"/>
<gene>
    <name evidence="1" type="ORF">COCSADRAFT_339335</name>
</gene>